<accession>A0ABW7U3F3</accession>
<gene>
    <name evidence="1" type="ORF">ACH407_11365</name>
</gene>
<dbReference type="RefSeq" id="WP_398708610.1">
    <property type="nucleotide sequence ID" value="NZ_JBIRUI010000004.1"/>
</dbReference>
<dbReference type="Proteomes" id="UP001611339">
    <property type="component" value="Unassembled WGS sequence"/>
</dbReference>
<organism evidence="1 2">
    <name type="scientific">Streptomyces litmocidini</name>
    <dbReference type="NCBI Taxonomy" id="67318"/>
    <lineage>
        <taxon>Bacteria</taxon>
        <taxon>Bacillati</taxon>
        <taxon>Actinomycetota</taxon>
        <taxon>Actinomycetes</taxon>
        <taxon>Kitasatosporales</taxon>
        <taxon>Streptomycetaceae</taxon>
        <taxon>Streptomyces</taxon>
    </lineage>
</organism>
<dbReference type="EMBL" id="JBIRUI010000004">
    <property type="protein sequence ID" value="MFI1714159.1"/>
    <property type="molecule type" value="Genomic_DNA"/>
</dbReference>
<proteinExistence type="predicted"/>
<evidence type="ECO:0000313" key="2">
    <source>
        <dbReference type="Proteomes" id="UP001611339"/>
    </source>
</evidence>
<evidence type="ECO:0008006" key="3">
    <source>
        <dbReference type="Google" id="ProtNLM"/>
    </source>
</evidence>
<keyword evidence="2" id="KW-1185">Reference proteome</keyword>
<evidence type="ECO:0000313" key="1">
    <source>
        <dbReference type="EMBL" id="MFI1714159.1"/>
    </source>
</evidence>
<protein>
    <recommendedName>
        <fullName evidence="3">Secreted protein</fullName>
    </recommendedName>
</protein>
<sequence>MSVPSGGGHDRAADVTNARGNKGMKWIKSLAMTGAAVVLTAGQLLAGTASAAPAADRADGLQRKVDAYLASHPGERQLGEGKATMPGGSVTFSTPGTADATAISCSYGHLCIQDGNGSRWDYYYCGYYDFSGVGDGYFNNNQTSGTVARFYNNDGSLRWTSRAPQSGTASWTPVYHIRPC</sequence>
<comment type="caution">
    <text evidence="1">The sequence shown here is derived from an EMBL/GenBank/DDBJ whole genome shotgun (WGS) entry which is preliminary data.</text>
</comment>
<reference evidence="1 2" key="1">
    <citation type="submission" date="2024-10" db="EMBL/GenBank/DDBJ databases">
        <title>The Natural Products Discovery Center: Release of the First 8490 Sequenced Strains for Exploring Actinobacteria Biosynthetic Diversity.</title>
        <authorList>
            <person name="Kalkreuter E."/>
            <person name="Kautsar S.A."/>
            <person name="Yang D."/>
            <person name="Bader C.D."/>
            <person name="Teijaro C.N."/>
            <person name="Fluegel L."/>
            <person name="Davis C.M."/>
            <person name="Simpson J.R."/>
            <person name="Lauterbach L."/>
            <person name="Steele A.D."/>
            <person name="Gui C."/>
            <person name="Meng S."/>
            <person name="Li G."/>
            <person name="Viehrig K."/>
            <person name="Ye F."/>
            <person name="Su P."/>
            <person name="Kiefer A.F."/>
            <person name="Nichols A."/>
            <person name="Cepeda A.J."/>
            <person name="Yan W."/>
            <person name="Fan B."/>
            <person name="Jiang Y."/>
            <person name="Adhikari A."/>
            <person name="Zheng C.-J."/>
            <person name="Schuster L."/>
            <person name="Cowan T.M."/>
            <person name="Smanski M.J."/>
            <person name="Chevrette M.G."/>
            <person name="De Carvalho L.P.S."/>
            <person name="Shen B."/>
        </authorList>
    </citation>
    <scope>NUCLEOTIDE SEQUENCE [LARGE SCALE GENOMIC DNA]</scope>
    <source>
        <strain evidence="1 2">NPDC020602</strain>
    </source>
</reference>
<name>A0ABW7U3F3_9ACTN</name>